<dbReference type="OrthoDB" id="9770040at2"/>
<evidence type="ECO:0000256" key="1">
    <source>
        <dbReference type="SAM" id="Phobius"/>
    </source>
</evidence>
<protein>
    <recommendedName>
        <fullName evidence="4">NnrS family protein</fullName>
    </recommendedName>
</protein>
<dbReference type="RefSeq" id="WP_011238425.1">
    <property type="nucleotide sequence ID" value="NC_006513.1"/>
</dbReference>
<feature type="transmembrane region" description="Helical" evidence="1">
    <location>
        <begin position="110"/>
        <end position="132"/>
    </location>
</feature>
<feature type="transmembrane region" description="Helical" evidence="1">
    <location>
        <begin position="328"/>
        <end position="347"/>
    </location>
</feature>
<feature type="transmembrane region" description="Helical" evidence="1">
    <location>
        <begin position="56"/>
        <end position="73"/>
    </location>
</feature>
<name>Q5P1S2_AROAE</name>
<keyword evidence="1" id="KW-1133">Transmembrane helix</keyword>
<evidence type="ECO:0000313" key="3">
    <source>
        <dbReference type="Proteomes" id="UP000006552"/>
    </source>
</evidence>
<keyword evidence="1" id="KW-0812">Transmembrane</keyword>
<sequence>MKFSTHPVWLVGFRPFFILACLSGIVFPLAWAAIFANHAALPSQRFSGLQWHAHEMFFGFGWAVIGGFLLTASKNWVQIRGHHGPALMLLVALWLFERIGMFFGGSWPPALFALSNVAFLVAIVAMLLWTLLRHRATDSFRRDNYFFLLILPAFLLAKYLILSPEDFRAGWLMALGLFRVAFLVMMERTLTQFMKGIFQVELLRHPLLDTAIKLLAVSLALAGLMPPSLAATLSCVLALLLAIRFVFWKPQLGLRRLDLAVMYLGYLAIIAQLLLAALDIWAAPPWIGALALHVFTFGTMGLVIPAMLVRISKGHTGRKVVFEPADKLALWIMLAGFVLRIVLTQLDPARYELWIDLSALCWAACFGLLAWRYTPFLLQARIDGKEH</sequence>
<dbReference type="Pfam" id="PF05940">
    <property type="entry name" value="NnrS"/>
    <property type="match status" value="1"/>
</dbReference>
<keyword evidence="3" id="KW-1185">Reference proteome</keyword>
<dbReference type="AlphaFoldDB" id="Q5P1S2"/>
<dbReference type="Proteomes" id="UP000006552">
    <property type="component" value="Chromosome"/>
</dbReference>
<feature type="transmembrane region" description="Helical" evidence="1">
    <location>
        <begin position="353"/>
        <end position="371"/>
    </location>
</feature>
<feature type="transmembrane region" description="Helical" evidence="1">
    <location>
        <begin position="287"/>
        <end position="308"/>
    </location>
</feature>
<evidence type="ECO:0000313" key="2">
    <source>
        <dbReference type="EMBL" id="CAI08742.1"/>
    </source>
</evidence>
<accession>Q5P1S2</accession>
<dbReference type="InterPro" id="IPR010266">
    <property type="entry name" value="NnrS"/>
</dbReference>
<feature type="transmembrane region" description="Helical" evidence="1">
    <location>
        <begin position="168"/>
        <end position="186"/>
    </location>
</feature>
<feature type="transmembrane region" description="Helical" evidence="1">
    <location>
        <begin position="259"/>
        <end position="281"/>
    </location>
</feature>
<gene>
    <name evidence="2" type="ORF">ebA4619</name>
</gene>
<reference evidence="2 3" key="1">
    <citation type="journal article" date="2005" name="Arch. Microbiol.">
        <title>The genome sequence of an anaerobic aromatic-degrading denitrifying bacterium, strain EbN1.</title>
        <authorList>
            <person name="Rabus R."/>
            <person name="Kube M."/>
            <person name="Heider J."/>
            <person name="Beck A."/>
            <person name="Heitmann K."/>
            <person name="Widdel F."/>
            <person name="Reinhardt R."/>
        </authorList>
    </citation>
    <scope>NUCLEOTIDE SEQUENCE [LARGE SCALE GENOMIC DNA]</scope>
    <source>
        <strain evidence="2 3">EbN1</strain>
    </source>
</reference>
<dbReference type="eggNOG" id="COG3213">
    <property type="taxonomic scope" value="Bacteria"/>
</dbReference>
<dbReference type="HOGENOM" id="CLU_041785_2_0_4"/>
<dbReference type="KEGG" id="eba:ebA4619"/>
<dbReference type="EMBL" id="CR555306">
    <property type="protein sequence ID" value="CAI08742.1"/>
    <property type="molecule type" value="Genomic_DNA"/>
</dbReference>
<organism evidence="2 3">
    <name type="scientific">Aromatoleum aromaticum (strain DSM 19018 / LMG 30748 / EbN1)</name>
    <name type="common">Azoarcus sp. (strain EbN1)</name>
    <dbReference type="NCBI Taxonomy" id="76114"/>
    <lineage>
        <taxon>Bacteria</taxon>
        <taxon>Pseudomonadati</taxon>
        <taxon>Pseudomonadota</taxon>
        <taxon>Betaproteobacteria</taxon>
        <taxon>Rhodocyclales</taxon>
        <taxon>Rhodocyclaceae</taxon>
        <taxon>Aromatoleum</taxon>
    </lineage>
</organism>
<feature type="transmembrane region" description="Helical" evidence="1">
    <location>
        <begin position="230"/>
        <end position="247"/>
    </location>
</feature>
<dbReference type="STRING" id="76114.ebA4619"/>
<evidence type="ECO:0008006" key="4">
    <source>
        <dbReference type="Google" id="ProtNLM"/>
    </source>
</evidence>
<feature type="transmembrane region" description="Helical" evidence="1">
    <location>
        <begin position="85"/>
        <end position="104"/>
    </location>
</feature>
<feature type="transmembrane region" description="Helical" evidence="1">
    <location>
        <begin position="207"/>
        <end position="224"/>
    </location>
</feature>
<feature type="transmembrane region" description="Helical" evidence="1">
    <location>
        <begin position="144"/>
        <end position="162"/>
    </location>
</feature>
<keyword evidence="1" id="KW-0472">Membrane</keyword>
<proteinExistence type="predicted"/>